<feature type="compositionally biased region" description="Low complexity" evidence="1">
    <location>
        <begin position="123"/>
        <end position="133"/>
    </location>
</feature>
<dbReference type="EMBL" id="CDMZ01001773">
    <property type="protein sequence ID" value="CEM37401.1"/>
    <property type="molecule type" value="Genomic_DNA"/>
</dbReference>
<protein>
    <submittedName>
        <fullName evidence="2">Uncharacterized protein</fullName>
    </submittedName>
</protein>
<feature type="compositionally biased region" description="Acidic residues" evidence="1">
    <location>
        <begin position="38"/>
        <end position="55"/>
    </location>
</feature>
<feature type="region of interest" description="Disordered" evidence="1">
    <location>
        <begin position="1"/>
        <end position="74"/>
    </location>
</feature>
<feature type="region of interest" description="Disordered" evidence="1">
    <location>
        <begin position="91"/>
        <end position="135"/>
    </location>
</feature>
<dbReference type="AlphaFoldDB" id="A0A0G4H1D6"/>
<proteinExistence type="predicted"/>
<sequence>MEKRNVYMVTKGGVERDEVSMDKDPASKSPVLSPITEPDSELNSEYESDTQDEENEGRKGKRKREFSPTAPVVSSLSAALSAAIAVAQPLTPSEVPNESDPAFHPLSSPVHLNDSVPPPPQPHQQQQQQQLQQNAATPMLTAQVGGIAALLPSAPGTSPVFFADSSPQPYQQTGPLSPFHQLSPLPAPAFTSDFLPAPTAEPPAGYLSGYPFDQPEPKYWIQGLGDFILPINVLSHCICRTDEKL</sequence>
<name>A0A0G4H1D6_9ALVE</name>
<evidence type="ECO:0000313" key="2">
    <source>
        <dbReference type="EMBL" id="CEM37401.1"/>
    </source>
</evidence>
<organism evidence="2">
    <name type="scientific">Chromera velia CCMP2878</name>
    <dbReference type="NCBI Taxonomy" id="1169474"/>
    <lineage>
        <taxon>Eukaryota</taxon>
        <taxon>Sar</taxon>
        <taxon>Alveolata</taxon>
        <taxon>Colpodellida</taxon>
        <taxon>Chromeraceae</taxon>
        <taxon>Chromera</taxon>
    </lineage>
</organism>
<feature type="compositionally biased region" description="Basic and acidic residues" evidence="1">
    <location>
        <begin position="13"/>
        <end position="26"/>
    </location>
</feature>
<gene>
    <name evidence="2" type="ORF">Cvel_24287</name>
</gene>
<dbReference type="PhylomeDB" id="A0A0G4H1D6"/>
<evidence type="ECO:0000256" key="1">
    <source>
        <dbReference type="SAM" id="MobiDB-lite"/>
    </source>
</evidence>
<reference evidence="2" key="1">
    <citation type="submission" date="2014-11" db="EMBL/GenBank/DDBJ databases">
        <authorList>
            <person name="Otto D Thomas"/>
            <person name="Naeem Raeece"/>
        </authorList>
    </citation>
    <scope>NUCLEOTIDE SEQUENCE</scope>
</reference>
<dbReference type="VEuPathDB" id="CryptoDB:Cvel_24287"/>
<accession>A0A0G4H1D6</accession>